<dbReference type="PANTHER" id="PTHR46112">
    <property type="entry name" value="AMINOPEPTIDASE"/>
    <property type="match status" value="1"/>
</dbReference>
<dbReference type="InterPro" id="IPR050659">
    <property type="entry name" value="Peptidase_M24B"/>
</dbReference>
<dbReference type="Proteomes" id="UP001501536">
    <property type="component" value="Unassembled WGS sequence"/>
</dbReference>
<name>A0ABP7DHA4_9MICC</name>
<dbReference type="InterPro" id="IPR000994">
    <property type="entry name" value="Pept_M24"/>
</dbReference>
<evidence type="ECO:0000313" key="2">
    <source>
        <dbReference type="EMBL" id="GAA3704588.1"/>
    </source>
</evidence>
<gene>
    <name evidence="2" type="ORF">GCM10022377_17800</name>
</gene>
<dbReference type="RefSeq" id="WP_344883086.1">
    <property type="nucleotide sequence ID" value="NZ_BAABCJ010000002.1"/>
</dbReference>
<sequence>MTPSSPAATHPTPAAALSGKALTPEQFDLLATEHAAKQARIVEILERRRADAVVLSSPATLGWFLGGARTHISLAGAPIVRALVHHGGTELGVFSNESERLRAEELGGTEGVTVHDVDWHGSLEDVAGWFPAAAGWTVLDQAEVEAELRAARSPLLPGEVERYRGLCQETAVVLTDVLTATTAETTEREVAAALAAGLVRIGADPVVLLVSGEHRAAHRHPLPTTAPLGRRAMAVVCARRDGLIANATRWVAFGEPVDGEEEADAAILEVEREILDALRPGEPLTGMLPLIQASYPRHGFAEDEWTRHHQGGVAGYDGRDPRLSPGLPDAIVADQAFAWNPSASGPDGVTAKVEDTALLTLRDGEPFVDVLSVDPRWPAVEVGGRLRPAVLRR</sequence>
<dbReference type="Gene3D" id="3.90.230.10">
    <property type="entry name" value="Creatinase/methionine aminopeptidase superfamily"/>
    <property type="match status" value="1"/>
</dbReference>
<dbReference type="EMBL" id="BAABCJ010000002">
    <property type="protein sequence ID" value="GAA3704588.1"/>
    <property type="molecule type" value="Genomic_DNA"/>
</dbReference>
<dbReference type="Pfam" id="PF00557">
    <property type="entry name" value="Peptidase_M24"/>
    <property type="match status" value="1"/>
</dbReference>
<evidence type="ECO:0000259" key="1">
    <source>
        <dbReference type="Pfam" id="PF00557"/>
    </source>
</evidence>
<keyword evidence="3" id="KW-1185">Reference proteome</keyword>
<proteinExistence type="predicted"/>
<feature type="domain" description="Peptidase M24" evidence="1">
    <location>
        <begin position="162"/>
        <end position="360"/>
    </location>
</feature>
<organism evidence="2 3">
    <name type="scientific">Zhihengliuella alba</name>
    <dbReference type="NCBI Taxonomy" id="547018"/>
    <lineage>
        <taxon>Bacteria</taxon>
        <taxon>Bacillati</taxon>
        <taxon>Actinomycetota</taxon>
        <taxon>Actinomycetes</taxon>
        <taxon>Micrococcales</taxon>
        <taxon>Micrococcaceae</taxon>
        <taxon>Zhihengliuella</taxon>
    </lineage>
</organism>
<evidence type="ECO:0000313" key="3">
    <source>
        <dbReference type="Proteomes" id="UP001501536"/>
    </source>
</evidence>
<reference evidence="3" key="1">
    <citation type="journal article" date="2019" name="Int. J. Syst. Evol. Microbiol.">
        <title>The Global Catalogue of Microorganisms (GCM) 10K type strain sequencing project: providing services to taxonomists for standard genome sequencing and annotation.</title>
        <authorList>
            <consortium name="The Broad Institute Genomics Platform"/>
            <consortium name="The Broad Institute Genome Sequencing Center for Infectious Disease"/>
            <person name="Wu L."/>
            <person name="Ma J."/>
        </authorList>
    </citation>
    <scope>NUCLEOTIDE SEQUENCE [LARGE SCALE GENOMIC DNA]</scope>
    <source>
        <strain evidence="3">JCM 16961</strain>
    </source>
</reference>
<dbReference type="SUPFAM" id="SSF55920">
    <property type="entry name" value="Creatinase/aminopeptidase"/>
    <property type="match status" value="1"/>
</dbReference>
<dbReference type="InterPro" id="IPR036005">
    <property type="entry name" value="Creatinase/aminopeptidase-like"/>
</dbReference>
<comment type="caution">
    <text evidence="2">The sequence shown here is derived from an EMBL/GenBank/DDBJ whole genome shotgun (WGS) entry which is preliminary data.</text>
</comment>
<dbReference type="PANTHER" id="PTHR46112:SF2">
    <property type="entry name" value="XAA-PRO AMINOPEPTIDASE P-RELATED"/>
    <property type="match status" value="1"/>
</dbReference>
<accession>A0ABP7DHA4</accession>
<protein>
    <submittedName>
        <fullName evidence="2">M24 family metallopeptidase</fullName>
    </submittedName>
</protein>